<protein>
    <submittedName>
        <fullName evidence="1">Uncharacterized protein</fullName>
    </submittedName>
</protein>
<dbReference type="GeneID" id="25911771"/>
<gene>
    <name evidence="1" type="ORF">SARC_11267</name>
</gene>
<sequence length="473" mass="52211">MGGLFCSSGTPFHRMRLLIGGQTVEDIYSYNQLCNTLFRTTAPKDLADSFAGEELGFYGSAAGSYYTPRFTPDESGNGKRMELLNFSDNSVLEYTVTEGQRDNTLIAGDLINELNENFEDASTIKMAAIWPEGEDKGYFSDTIKDRRIFNCYKSRQILDAKHGREYYHTPMMGLLNNQRYLPLSHLGEVVLEITLDQASTVLKAYKPKNPALFSDAGLPGPDPGYHNQAITNGVFTPVASYTLEDFAYHIDILQMDDSYLMAFEASLAERSIHIPYVTSTHYSFPLTQRNDLMLQHRSRNVKSLLLLPQVVGLANSIEHNSFMSAGSLALQEVQVRIGAYQKPLQPITTATGNLGGLNEPVSSVKLSRAWCETMKALSLFGDVNYAPAIDINMYRYGSFVLGLDFEREGGASSGIDTASESTPIVLSVQCNHPLVGNQKKYGGVTLGNIQLNCYVIHSNTLIMSGAHEVAVFT</sequence>
<dbReference type="AlphaFoldDB" id="A0A0L0FHH4"/>
<organism evidence="1 2">
    <name type="scientific">Sphaeroforma arctica JP610</name>
    <dbReference type="NCBI Taxonomy" id="667725"/>
    <lineage>
        <taxon>Eukaryota</taxon>
        <taxon>Ichthyosporea</taxon>
        <taxon>Ichthyophonida</taxon>
        <taxon>Sphaeroforma</taxon>
    </lineage>
</organism>
<keyword evidence="2" id="KW-1185">Reference proteome</keyword>
<dbReference type="EMBL" id="KQ243197">
    <property type="protein sequence ID" value="KNC76227.1"/>
    <property type="molecule type" value="Genomic_DNA"/>
</dbReference>
<evidence type="ECO:0000313" key="1">
    <source>
        <dbReference type="EMBL" id="KNC76227.1"/>
    </source>
</evidence>
<name>A0A0L0FHH4_9EUKA</name>
<reference evidence="1 2" key="1">
    <citation type="submission" date="2011-02" db="EMBL/GenBank/DDBJ databases">
        <title>The Genome Sequence of Sphaeroforma arctica JP610.</title>
        <authorList>
            <consortium name="The Broad Institute Genome Sequencing Platform"/>
            <person name="Russ C."/>
            <person name="Cuomo C."/>
            <person name="Young S.K."/>
            <person name="Zeng Q."/>
            <person name="Gargeya S."/>
            <person name="Alvarado L."/>
            <person name="Berlin A."/>
            <person name="Chapman S.B."/>
            <person name="Chen Z."/>
            <person name="Freedman E."/>
            <person name="Gellesch M."/>
            <person name="Goldberg J."/>
            <person name="Griggs A."/>
            <person name="Gujja S."/>
            <person name="Heilman E."/>
            <person name="Heiman D."/>
            <person name="Howarth C."/>
            <person name="Mehta T."/>
            <person name="Neiman D."/>
            <person name="Pearson M."/>
            <person name="Roberts A."/>
            <person name="Saif S."/>
            <person name="Shea T."/>
            <person name="Shenoy N."/>
            <person name="Sisk P."/>
            <person name="Stolte C."/>
            <person name="Sykes S."/>
            <person name="White J."/>
            <person name="Yandava C."/>
            <person name="Burger G."/>
            <person name="Gray M.W."/>
            <person name="Holland P.W.H."/>
            <person name="King N."/>
            <person name="Lang F.B.F."/>
            <person name="Roger A.J."/>
            <person name="Ruiz-Trillo I."/>
            <person name="Haas B."/>
            <person name="Nusbaum C."/>
            <person name="Birren B."/>
        </authorList>
    </citation>
    <scope>NUCLEOTIDE SEQUENCE [LARGE SCALE GENOMIC DNA]</scope>
    <source>
        <strain evidence="1 2">JP610</strain>
    </source>
</reference>
<evidence type="ECO:0000313" key="2">
    <source>
        <dbReference type="Proteomes" id="UP000054560"/>
    </source>
</evidence>
<accession>A0A0L0FHH4</accession>
<proteinExistence type="predicted"/>
<dbReference type="RefSeq" id="XP_014150129.1">
    <property type="nucleotide sequence ID" value="XM_014294654.1"/>
</dbReference>
<dbReference type="Proteomes" id="UP000054560">
    <property type="component" value="Unassembled WGS sequence"/>
</dbReference>